<evidence type="ECO:0000256" key="2">
    <source>
        <dbReference type="ARBA" id="ARBA00022448"/>
    </source>
</evidence>
<name>A0A9X1A810_9HYPH</name>
<keyword evidence="5 8" id="KW-0067">ATP-binding</keyword>
<dbReference type="PANTHER" id="PTHR42711">
    <property type="entry name" value="ABC TRANSPORTER ATP-BINDING PROTEIN"/>
    <property type="match status" value="1"/>
</dbReference>
<comment type="caution">
    <text evidence="8">The sequence shown here is derived from an EMBL/GenBank/DDBJ whole genome shotgun (WGS) entry which is preliminary data.</text>
</comment>
<proteinExistence type="inferred from homology"/>
<dbReference type="EMBL" id="JAFLWW010000001">
    <property type="protein sequence ID" value="MBT1154974.1"/>
    <property type="molecule type" value="Genomic_DNA"/>
</dbReference>
<keyword evidence="9" id="KW-1185">Reference proteome</keyword>
<dbReference type="GO" id="GO:0005524">
    <property type="term" value="F:ATP binding"/>
    <property type="evidence" value="ECO:0007669"/>
    <property type="project" value="UniProtKB-KW"/>
</dbReference>
<dbReference type="InterPro" id="IPR050763">
    <property type="entry name" value="ABC_transporter_ATP-binding"/>
</dbReference>
<protein>
    <submittedName>
        <fullName evidence="8">ATP-binding cassette domain-containing protein</fullName>
    </submittedName>
</protein>
<dbReference type="GO" id="GO:0016887">
    <property type="term" value="F:ATP hydrolysis activity"/>
    <property type="evidence" value="ECO:0007669"/>
    <property type="project" value="InterPro"/>
</dbReference>
<evidence type="ECO:0000256" key="5">
    <source>
        <dbReference type="ARBA" id="ARBA00022840"/>
    </source>
</evidence>
<keyword evidence="3" id="KW-0536">Nodulation</keyword>
<feature type="compositionally biased region" description="Polar residues" evidence="6">
    <location>
        <begin position="115"/>
        <end position="129"/>
    </location>
</feature>
<evidence type="ECO:0000259" key="7">
    <source>
        <dbReference type="Pfam" id="PF00005"/>
    </source>
</evidence>
<dbReference type="InterPro" id="IPR003439">
    <property type="entry name" value="ABC_transporter-like_ATP-bd"/>
</dbReference>
<dbReference type="Gene3D" id="3.40.50.300">
    <property type="entry name" value="P-loop containing nucleotide triphosphate hydrolases"/>
    <property type="match status" value="1"/>
</dbReference>
<evidence type="ECO:0000313" key="9">
    <source>
        <dbReference type="Proteomes" id="UP001138921"/>
    </source>
</evidence>
<dbReference type="PANTHER" id="PTHR42711:SF5">
    <property type="entry name" value="ABC TRANSPORTER ATP-BINDING PROTEIN NATA"/>
    <property type="match status" value="1"/>
</dbReference>
<keyword evidence="2" id="KW-0813">Transport</keyword>
<dbReference type="Pfam" id="PF00005">
    <property type="entry name" value="ABC_tran"/>
    <property type="match status" value="1"/>
</dbReference>
<dbReference type="Proteomes" id="UP001138921">
    <property type="component" value="Unassembled WGS sequence"/>
</dbReference>
<evidence type="ECO:0000256" key="6">
    <source>
        <dbReference type="SAM" id="MobiDB-lite"/>
    </source>
</evidence>
<feature type="compositionally biased region" description="Low complexity" evidence="6">
    <location>
        <begin position="93"/>
        <end position="102"/>
    </location>
</feature>
<gene>
    <name evidence="8" type="ORF">J1C56_05145</name>
</gene>
<dbReference type="SUPFAM" id="SSF52540">
    <property type="entry name" value="P-loop containing nucleoside triphosphate hydrolases"/>
    <property type="match status" value="1"/>
</dbReference>
<feature type="region of interest" description="Disordered" evidence="6">
    <location>
        <begin position="93"/>
        <end position="137"/>
    </location>
</feature>
<evidence type="ECO:0000256" key="4">
    <source>
        <dbReference type="ARBA" id="ARBA00022741"/>
    </source>
</evidence>
<accession>A0A9X1A810</accession>
<reference evidence="8" key="1">
    <citation type="journal article" date="2021" name="Microorganisms">
        <title>Phylogenomic Reconstruction and Metabolic Potential of the Genus Aminobacter.</title>
        <authorList>
            <person name="Artuso I."/>
            <person name="Turrini P."/>
            <person name="Pirolo M."/>
            <person name="Lugli G.A."/>
            <person name="Ventura M."/>
            <person name="Visca P."/>
        </authorList>
    </citation>
    <scope>NUCLEOTIDE SEQUENCE</scope>
    <source>
        <strain evidence="8">LMG 26462</strain>
    </source>
</reference>
<dbReference type="AlphaFoldDB" id="A0A9X1A810"/>
<keyword evidence="4" id="KW-0547">Nucleotide-binding</keyword>
<feature type="domain" description="ABC transporter" evidence="7">
    <location>
        <begin position="23"/>
        <end position="82"/>
    </location>
</feature>
<comment type="similarity">
    <text evidence="1">Belongs to the ABC transporter superfamily.</text>
</comment>
<evidence type="ECO:0000256" key="3">
    <source>
        <dbReference type="ARBA" id="ARBA00022458"/>
    </source>
</evidence>
<sequence length="137" mass="14491">MTQQQVQAIRVRGLEKSYELHVLRGVDFDVARGSIFALLGSNGAGKTTAAKILSTRLRADDGAASIDGFDVAPQPANVREAISTMLLSTIPISSSPASSATARQKPASSLPPGIRTSSCTRHMTASCWQPQKRGSRP</sequence>
<organism evidence="8 9">
    <name type="scientific">Aminobacter anthyllidis</name>
    <dbReference type="NCBI Taxonomy" id="1035067"/>
    <lineage>
        <taxon>Bacteria</taxon>
        <taxon>Pseudomonadati</taxon>
        <taxon>Pseudomonadota</taxon>
        <taxon>Alphaproteobacteria</taxon>
        <taxon>Hyphomicrobiales</taxon>
        <taxon>Phyllobacteriaceae</taxon>
        <taxon>Aminobacter</taxon>
    </lineage>
</organism>
<evidence type="ECO:0000313" key="8">
    <source>
        <dbReference type="EMBL" id="MBT1154974.1"/>
    </source>
</evidence>
<reference evidence="8" key="2">
    <citation type="submission" date="2021-03" db="EMBL/GenBank/DDBJ databases">
        <authorList>
            <person name="Artuso I."/>
            <person name="Turrini P."/>
            <person name="Pirolo M."/>
            <person name="Lugli G.A."/>
            <person name="Ventura M."/>
            <person name="Visca P."/>
        </authorList>
    </citation>
    <scope>NUCLEOTIDE SEQUENCE</scope>
    <source>
        <strain evidence="8">LMG 26462</strain>
    </source>
</reference>
<dbReference type="InterPro" id="IPR027417">
    <property type="entry name" value="P-loop_NTPase"/>
</dbReference>
<evidence type="ECO:0000256" key="1">
    <source>
        <dbReference type="ARBA" id="ARBA00005417"/>
    </source>
</evidence>